<proteinExistence type="predicted"/>
<dbReference type="SUPFAM" id="SSF55729">
    <property type="entry name" value="Acyl-CoA N-acyltransferases (Nat)"/>
    <property type="match status" value="1"/>
</dbReference>
<evidence type="ECO:0000259" key="2">
    <source>
        <dbReference type="PROSITE" id="PS51186"/>
    </source>
</evidence>
<dbReference type="Pfam" id="PF13508">
    <property type="entry name" value="Acetyltransf_7"/>
    <property type="match status" value="1"/>
</dbReference>
<dbReference type="EMBL" id="BLKU01000003">
    <property type="protein sequence ID" value="GFG64901.1"/>
    <property type="molecule type" value="Genomic_DNA"/>
</dbReference>
<evidence type="ECO:0000313" key="3">
    <source>
        <dbReference type="EMBL" id="GFG64901.1"/>
    </source>
</evidence>
<keyword evidence="4" id="KW-1185">Reference proteome</keyword>
<sequence>MVQVDRAFTGMWSQDDPAAADSSVSRAGSPHLEPNIRRITESDTTACGSVCYHAFATIAQQHSFPADFPSIDVATTLVSSLIQHPKFYGVVADVEAEVVGANFLDERSTISSVGPITVDPRTQNRRVGRMLMAAVLQRSAQINAPGVRLVQAAYHNRSMSLYAKFGFQVRESLAVMSGQPLRTHLPGYPVRAATAEDLTVCNLLCYRVHGHDRAGELIDALTAGTASVVERGNRITGYTTGVGFYGHSVGESDDDIVALIAAAEQFGSGEGFIVPLSNNNLMRWCLARRFRVSYMVNLMSLGLYQQPRGAFLASIGY</sequence>
<evidence type="ECO:0000256" key="1">
    <source>
        <dbReference type="SAM" id="MobiDB-lite"/>
    </source>
</evidence>
<dbReference type="InterPro" id="IPR000182">
    <property type="entry name" value="GNAT_dom"/>
</dbReference>
<accession>A0ABQ1BMM2</accession>
<name>A0ABQ1BMM2_9MYCO</name>
<dbReference type="RefSeq" id="WP_207546983.1">
    <property type="nucleotide sequence ID" value="NZ_CP045075.1"/>
</dbReference>
<organism evidence="3 4">
    <name type="scientific">Mycobacterium kubicae</name>
    <dbReference type="NCBI Taxonomy" id="120959"/>
    <lineage>
        <taxon>Bacteria</taxon>
        <taxon>Bacillati</taxon>
        <taxon>Actinomycetota</taxon>
        <taxon>Actinomycetes</taxon>
        <taxon>Mycobacteriales</taxon>
        <taxon>Mycobacteriaceae</taxon>
        <taxon>Mycobacterium</taxon>
        <taxon>Mycobacterium simiae complex</taxon>
    </lineage>
</organism>
<reference evidence="3 4" key="1">
    <citation type="journal article" date="2019" name="Emerg. Microbes Infect.">
        <title>Comprehensive subspecies identification of 175 nontuberculous mycobacteria species based on 7547 genomic profiles.</title>
        <authorList>
            <person name="Matsumoto Y."/>
            <person name="Kinjo T."/>
            <person name="Motooka D."/>
            <person name="Nabeya D."/>
            <person name="Jung N."/>
            <person name="Uechi K."/>
            <person name="Horii T."/>
            <person name="Iida T."/>
            <person name="Fujita J."/>
            <person name="Nakamura S."/>
        </authorList>
    </citation>
    <scope>NUCLEOTIDE SEQUENCE [LARGE SCALE GENOMIC DNA]</scope>
    <source>
        <strain evidence="3 4">JCM 13573</strain>
    </source>
</reference>
<dbReference type="PROSITE" id="PS51186">
    <property type="entry name" value="GNAT"/>
    <property type="match status" value="1"/>
</dbReference>
<dbReference type="Gene3D" id="3.40.630.30">
    <property type="match status" value="1"/>
</dbReference>
<dbReference type="Proteomes" id="UP000465306">
    <property type="component" value="Unassembled WGS sequence"/>
</dbReference>
<gene>
    <name evidence="3" type="ORF">MKUB_23910</name>
</gene>
<comment type="caution">
    <text evidence="3">The sequence shown here is derived from an EMBL/GenBank/DDBJ whole genome shotgun (WGS) entry which is preliminary data.</text>
</comment>
<dbReference type="InterPro" id="IPR016181">
    <property type="entry name" value="Acyl_CoA_acyltransferase"/>
</dbReference>
<feature type="region of interest" description="Disordered" evidence="1">
    <location>
        <begin position="9"/>
        <end position="31"/>
    </location>
</feature>
<evidence type="ECO:0000313" key="4">
    <source>
        <dbReference type="Proteomes" id="UP000465306"/>
    </source>
</evidence>
<protein>
    <submittedName>
        <fullName evidence="3">N-acetyltransferase</fullName>
    </submittedName>
</protein>
<feature type="domain" description="N-acetyltransferase" evidence="2">
    <location>
        <begin position="34"/>
        <end position="186"/>
    </location>
</feature>